<dbReference type="EMBL" id="JACEFI010000009">
    <property type="protein sequence ID" value="KAH0596443.1"/>
    <property type="molecule type" value="Genomic_DNA"/>
</dbReference>
<feature type="compositionally biased region" description="Basic residues" evidence="8">
    <location>
        <begin position="931"/>
        <end position="943"/>
    </location>
</feature>
<keyword evidence="2" id="KW-0509">mRNA transport</keyword>
<evidence type="ECO:0000256" key="3">
    <source>
        <dbReference type="ARBA" id="ARBA00022927"/>
    </source>
</evidence>
<evidence type="ECO:0000313" key="9">
    <source>
        <dbReference type="EMBL" id="KAH0596443.1"/>
    </source>
</evidence>
<comment type="subcellular location">
    <subcellularLocation>
        <location evidence="7">Nucleus</location>
        <location evidence="7">Nuclear pore complex</location>
    </subcellularLocation>
    <subcellularLocation>
        <location evidence="7">Nucleus membrane</location>
    </subcellularLocation>
</comment>
<dbReference type="GO" id="GO:0006606">
    <property type="term" value="P:protein import into nucleus"/>
    <property type="evidence" value="ECO:0007669"/>
    <property type="project" value="TreeGrafter"/>
</dbReference>
<evidence type="ECO:0000256" key="8">
    <source>
        <dbReference type="SAM" id="MobiDB-lite"/>
    </source>
</evidence>
<dbReference type="InterPro" id="IPR007252">
    <property type="entry name" value="Nup84/Nup107"/>
</dbReference>
<evidence type="ECO:0000256" key="4">
    <source>
        <dbReference type="ARBA" id="ARBA00023010"/>
    </source>
</evidence>
<feature type="compositionally biased region" description="Polar residues" evidence="8">
    <location>
        <begin position="894"/>
        <end position="905"/>
    </location>
</feature>
<evidence type="ECO:0000313" key="10">
    <source>
        <dbReference type="Proteomes" id="UP000764110"/>
    </source>
</evidence>
<evidence type="ECO:0000256" key="6">
    <source>
        <dbReference type="ARBA" id="ARBA00023242"/>
    </source>
</evidence>
<dbReference type="PANTHER" id="PTHR13003">
    <property type="entry name" value="NUP107-RELATED"/>
    <property type="match status" value="1"/>
</dbReference>
<feature type="region of interest" description="Disordered" evidence="8">
    <location>
        <begin position="869"/>
        <end position="1094"/>
    </location>
</feature>
<dbReference type="Gene3D" id="1.10.3450.20">
    <property type="match status" value="1"/>
</dbReference>
<dbReference type="AlphaFoldDB" id="A0A9P8M9N8"/>
<feature type="region of interest" description="Disordered" evidence="8">
    <location>
        <begin position="1"/>
        <end position="21"/>
    </location>
</feature>
<dbReference type="Pfam" id="PF04121">
    <property type="entry name" value="Nup84_Nup100"/>
    <property type="match status" value="1"/>
</dbReference>
<organism evidence="9 10">
    <name type="scientific">Metarhizium humberi</name>
    <dbReference type="NCBI Taxonomy" id="2596975"/>
    <lineage>
        <taxon>Eukaryota</taxon>
        <taxon>Fungi</taxon>
        <taxon>Dikarya</taxon>
        <taxon>Ascomycota</taxon>
        <taxon>Pezizomycotina</taxon>
        <taxon>Sordariomycetes</taxon>
        <taxon>Hypocreomycetidae</taxon>
        <taxon>Hypocreales</taxon>
        <taxon>Clavicipitaceae</taxon>
        <taxon>Metarhizium</taxon>
    </lineage>
</organism>
<keyword evidence="4 7" id="KW-0811">Translocation</keyword>
<keyword evidence="10" id="KW-1185">Reference proteome</keyword>
<reference evidence="9 10" key="1">
    <citation type="submission" date="2020-07" db="EMBL/GenBank/DDBJ databases">
        <title>Metarhizium humberi genome.</title>
        <authorList>
            <person name="Lysoe E."/>
        </authorList>
    </citation>
    <scope>NUCLEOTIDE SEQUENCE [LARGE SCALE GENOMIC DNA]</scope>
    <source>
        <strain evidence="9 10">ESALQ1638</strain>
    </source>
</reference>
<gene>
    <name evidence="9" type="ORF">MHUMG1_05560</name>
</gene>
<feature type="compositionally biased region" description="Low complexity" evidence="8">
    <location>
        <begin position="869"/>
        <end position="878"/>
    </location>
</feature>
<dbReference type="GO" id="GO:0031080">
    <property type="term" value="C:nuclear pore outer ring"/>
    <property type="evidence" value="ECO:0007669"/>
    <property type="project" value="TreeGrafter"/>
</dbReference>
<dbReference type="Proteomes" id="UP000764110">
    <property type="component" value="Unassembled WGS sequence"/>
</dbReference>
<comment type="caution">
    <text evidence="9">The sequence shown here is derived from an EMBL/GenBank/DDBJ whole genome shotgun (WGS) entry which is preliminary data.</text>
</comment>
<accession>A0A9P8M9N8</accession>
<dbReference type="GO" id="GO:0017056">
    <property type="term" value="F:structural constituent of nuclear pore"/>
    <property type="evidence" value="ECO:0007669"/>
    <property type="project" value="UniProtKB-UniRule"/>
</dbReference>
<comment type="similarity">
    <text evidence="7">Belongs to the nucleoporin Nup84/Nup107 family.</text>
</comment>
<evidence type="ECO:0000256" key="1">
    <source>
        <dbReference type="ARBA" id="ARBA00022448"/>
    </source>
</evidence>
<evidence type="ECO:0000256" key="7">
    <source>
        <dbReference type="RuleBase" id="RU365072"/>
    </source>
</evidence>
<feature type="compositionally biased region" description="Low complexity" evidence="8">
    <location>
        <begin position="970"/>
        <end position="989"/>
    </location>
</feature>
<name>A0A9P8M9N8_9HYPO</name>
<keyword evidence="1 7" id="KW-0813">Transport</keyword>
<feature type="region of interest" description="Disordered" evidence="8">
    <location>
        <begin position="57"/>
        <end position="96"/>
    </location>
</feature>
<feature type="compositionally biased region" description="Gly residues" evidence="8">
    <location>
        <begin position="1069"/>
        <end position="1086"/>
    </location>
</feature>
<evidence type="ECO:0000256" key="5">
    <source>
        <dbReference type="ARBA" id="ARBA00023132"/>
    </source>
</evidence>
<sequence>MDPDKRQQQQQTGVVNPGPEVEDFANALDACLMPGLSVQEKKSRVLDLPRKYHENAIRRLAQKRPKSARGGSEDMDMDVDERLSNGGKTENSDDVKQLEKEVETWDLFRRLLPLRYSDSNDESMRFSPFSAAKPAQRDYVSEYLTTDGIALERRAVLQWLQTNSASGPEIDDLARKLQQDADRGDIIAHGWLHTRSKIKLRKSMTAWPHLLDRQSPNVTASHLNADGAPLVTHLDPDASTRQRRKLEPQDEFFERAIWLGCFKHLRRGSSLKDIREWCQERTELWRAVSMSAMPLSVDDNQSPASNIDPSALALWRRMCFALARQGGSSDDERAVYGVLSGDILSVEKVAKTWDDYLFANYNALLRSQIDAYMLSQCPSDVASSMTQSFPSFDAVQFHGNQEGIEKRLINSIESRPNMEAQAREPNKALQASFIAKELERHLFEQGQVLTRRANEFEKSRLVRKGLAAADGVVEGKYFDFSHHSGLRIVAHVFVLIALLKRFEGHRHSWMEPGFPPDKRFIQENILASYTDYLRRCKLQELIPLYCSVLDSPRSYEVLAWNVIEEPDANNRITQLKLIKRAGIDVLAFVERQATLLFDELDHDATSFAAEKLFNILGDGPATARHGRPIKPDFFGEEEDKVDIKDVHVIRSLEWLLTVSETWPQVFSIGTRVYKFFLRNCRLNAARRLMQKVSYSEVMRGMTDQDEGDVAMYDDINFWVQQLQLSGIENVRPEQVMADARNYRELEALVKGLDSLETMASLVVISRDADASNREFWNGVGATIDATKDNMQPLLHNWLLSGIEAGDNELKRLRQAYLPETILAYVSALHFAGTGLTRDHLLECMELASVIAERNSDLADAFLHTRAAQLDAPRAAPQRRQPRRQQHQHSHHKLVTTSRALPTSTAPKRRPNCLCGLNASPTDSLRADPRPGRRLAPRNTKRQVVRVAPSLPDRKTATASILKGGIPPQNARPGRYPRQPRAAQRPGPRAHLVARQHQDVAREPLGGAGPKHPAGEAAAQRRGAARAPALHDAGAAAGDARPRAAVAPEAVRHGPRAGPVLPGLAVPAAGAGGAGAGARVPGHGGELPRGRRRGR</sequence>
<keyword evidence="5 7" id="KW-0906">Nuclear pore complex</keyword>
<dbReference type="GO" id="GO:0031965">
    <property type="term" value="C:nuclear membrane"/>
    <property type="evidence" value="ECO:0007669"/>
    <property type="project" value="UniProtKB-SubCell"/>
</dbReference>
<proteinExistence type="inferred from homology"/>
<dbReference type="Gene3D" id="1.20.190.50">
    <property type="match status" value="1"/>
</dbReference>
<feature type="compositionally biased region" description="Low complexity" evidence="8">
    <location>
        <begin position="1056"/>
        <end position="1068"/>
    </location>
</feature>
<feature type="compositionally biased region" description="Low complexity" evidence="8">
    <location>
        <begin position="1014"/>
        <end position="1048"/>
    </location>
</feature>
<keyword evidence="6 7" id="KW-0539">Nucleus</keyword>
<comment type="subunit">
    <text evidence="7">Part of the nuclear pore complex (NPC).</text>
</comment>
<dbReference type="PANTHER" id="PTHR13003:SF2">
    <property type="entry name" value="NUCLEAR PORE COMPLEX PROTEIN NUP107"/>
    <property type="match status" value="1"/>
</dbReference>
<keyword evidence="7" id="KW-0472">Membrane</keyword>
<dbReference type="GO" id="GO:0000973">
    <property type="term" value="P:post-transcriptional tethering of RNA polymerase II gene DNA at nuclear periphery"/>
    <property type="evidence" value="ECO:0007669"/>
    <property type="project" value="TreeGrafter"/>
</dbReference>
<feature type="compositionally biased region" description="Basic residues" evidence="8">
    <location>
        <begin position="879"/>
        <end position="893"/>
    </location>
</feature>
<dbReference type="GO" id="GO:0006406">
    <property type="term" value="P:mRNA export from nucleus"/>
    <property type="evidence" value="ECO:0007669"/>
    <property type="project" value="TreeGrafter"/>
</dbReference>
<comment type="function">
    <text evidence="7">Functions as a component of the nuclear pore complex (NPC).</text>
</comment>
<protein>
    <recommendedName>
        <fullName evidence="7">Nuclear pore complex protein</fullName>
    </recommendedName>
</protein>
<keyword evidence="3" id="KW-0653">Protein transport</keyword>
<evidence type="ECO:0000256" key="2">
    <source>
        <dbReference type="ARBA" id="ARBA00022816"/>
    </source>
</evidence>